<evidence type="ECO:0000256" key="4">
    <source>
        <dbReference type="ARBA" id="ARBA00022840"/>
    </source>
</evidence>
<dbReference type="PROSITE" id="PS51192">
    <property type="entry name" value="HELICASE_ATP_BIND_1"/>
    <property type="match status" value="2"/>
</dbReference>
<dbReference type="PANTHER" id="PTHR47961">
    <property type="entry name" value="DNA POLYMERASE THETA, PUTATIVE (AFU_ORTHOLOGUE AFUA_1G05260)-RELATED"/>
    <property type="match status" value="1"/>
</dbReference>
<evidence type="ECO:0000256" key="2">
    <source>
        <dbReference type="ARBA" id="ARBA00022801"/>
    </source>
</evidence>
<dbReference type="InParanoid" id="T1FJW8"/>
<dbReference type="Pfam" id="PF02889">
    <property type="entry name" value="Sec63"/>
    <property type="match status" value="3"/>
</dbReference>
<reference evidence="8" key="1">
    <citation type="submission" date="2012-12" db="EMBL/GenBank/DDBJ databases">
        <authorList>
            <person name="Hellsten U."/>
            <person name="Grimwood J."/>
            <person name="Chapman J.A."/>
            <person name="Shapiro H."/>
            <person name="Aerts A."/>
            <person name="Otillar R.P."/>
            <person name="Terry A.Y."/>
            <person name="Boore J.L."/>
            <person name="Simakov O."/>
            <person name="Marletaz F."/>
            <person name="Cho S.-J."/>
            <person name="Edsinger-Gonzales E."/>
            <person name="Havlak P."/>
            <person name="Kuo D.-H."/>
            <person name="Larsson T."/>
            <person name="Lv J."/>
            <person name="Arendt D."/>
            <person name="Savage R."/>
            <person name="Osoegawa K."/>
            <person name="de Jong P."/>
            <person name="Lindberg D.R."/>
            <person name="Seaver E.C."/>
            <person name="Weisblat D.A."/>
            <person name="Putnam N.H."/>
            <person name="Grigoriev I.V."/>
            <person name="Rokhsar D.S."/>
        </authorList>
    </citation>
    <scope>NUCLEOTIDE SEQUENCE</scope>
</reference>
<keyword evidence="3" id="KW-0347">Helicase</keyword>
<proteinExistence type="predicted"/>
<dbReference type="Pfam" id="PF00270">
    <property type="entry name" value="DEAD"/>
    <property type="match status" value="2"/>
</dbReference>
<dbReference type="Proteomes" id="UP000015101">
    <property type="component" value="Unassembled WGS sequence"/>
</dbReference>
<dbReference type="GeneID" id="20209117"/>
<keyword evidence="2" id="KW-0378">Hydrolase</keyword>
<protein>
    <recommendedName>
        <fullName evidence="5">Helicase ATP-binding domain-containing protein</fullName>
    </recommendedName>
</protein>
<dbReference type="Gene3D" id="1.10.150.20">
    <property type="entry name" value="5' to 3' exonuclease, C-terminal subdomain"/>
    <property type="match status" value="1"/>
</dbReference>
<dbReference type="Gene3D" id="1.10.10.10">
    <property type="entry name" value="Winged helix-like DNA-binding domain superfamily/Winged helix DNA-binding domain"/>
    <property type="match status" value="1"/>
</dbReference>
<dbReference type="KEGG" id="hro:HELRODRAFT_183600"/>
<dbReference type="GO" id="GO:0005524">
    <property type="term" value="F:ATP binding"/>
    <property type="evidence" value="ECO:0007669"/>
    <property type="project" value="UniProtKB-KW"/>
</dbReference>
<dbReference type="Gene3D" id="3.40.50.300">
    <property type="entry name" value="P-loop containing nucleotide triphosphate hydrolases"/>
    <property type="match status" value="3"/>
</dbReference>
<dbReference type="OrthoDB" id="5575at2759"/>
<dbReference type="OMA" id="TICTEFA"/>
<dbReference type="InterPro" id="IPR027417">
    <property type="entry name" value="P-loop_NTPase"/>
</dbReference>
<dbReference type="PANTHER" id="PTHR47961:SF4">
    <property type="entry name" value="ACTIVATING SIGNAL COINTEGRATOR 1 COMPLEX SUBUNIT 3"/>
    <property type="match status" value="1"/>
</dbReference>
<keyword evidence="1" id="KW-0547">Nucleotide-binding</keyword>
<dbReference type="SMART" id="SM00490">
    <property type="entry name" value="HELICc"/>
    <property type="match status" value="1"/>
</dbReference>
<dbReference type="GO" id="GO:0005681">
    <property type="term" value="C:spliceosomal complex"/>
    <property type="evidence" value="ECO:0000318"/>
    <property type="project" value="GO_Central"/>
</dbReference>
<sequence>MHALKWDIITRKGGERTYTQLVRLIIIDEIHLLHDDRGPVIEALVARTIRNCETMQEEVRVVGLSATLPNYKDVAKFLRVPDHALFHFDNSYRPVPLEQQYIGIMEKKAVKRFQIMNNIVYDQVMQHAGKNQVLVFVHSRKETGKTARAIRDMCLENDLLGQFLKESSASTEVLRRDAQDVNNHELKDLMPYGFAIHHAGMTRVDRSLVEDLFADRHIQVLVSTSTLAWGVNLPAHTVIIKGTQVYTKGKGILITNHTELQSYLSLMNHQLPIESQFISKLLDNLNAEIVLGTVQNAKDAVKLLGYTYLHIRMIHSPALYSVPVDSDFLLEGYRSDLIHTAASLLDKHNLIRYDKKAGHFQVTELGRIASYYYISHETIATYNQQLKPMLSEIELFRVFSLSAEFKHITVRDEEKLELSKLLERVPIPIKESIEEPSAKVNVPTSPNSNSMEWAQLTDKALVLCKRINRRMWQSMSLLRQFKKMPEDVIKKLEKKNFPWERFYDLNPHEIGELIRMPKIGKTVHKYILQLPKLDLSVHVQPITRSMLRVELTVTPDFKWDDKVHDQSEAFWIIVEDVDGQLILHHEYFLLKAKFCTDEHLIKFFVPVFEPLPPQYFIKKYPPPTELLDLQPLPVSALRNRSFEALYQDQFKFFNPIQTQVFNALYNSNDNVFVGAPTGSGKTICTEFAILRMFTQDPNNKCVYVISIEALAQLVYQGWLQKFGKQLGKKVVFLTGDMATDLKLFAKGHIVIGTPERWDVLPRRWKQRPPSKTPACSLSMNYILSMSELEKADVARFCNRYPNIELTYYIIDKENIASGSTVKVEVTLEREDEFAGSIIAPFFPQKREEGWWLVVGDTNSENLVALKWFSLQQKVNKDLYFVAPHPGKHTYTLYFMSDAYMGCDQGYKFTIDVKD</sequence>
<dbReference type="EnsemblMetazoa" id="HelroT183600">
    <property type="protein sequence ID" value="HelroP183600"/>
    <property type="gene ID" value="HelroG183600"/>
</dbReference>
<dbReference type="SUPFAM" id="SSF158702">
    <property type="entry name" value="Sec63 N-terminal domain-like"/>
    <property type="match status" value="1"/>
</dbReference>
<dbReference type="eggNOG" id="KOG0951">
    <property type="taxonomic scope" value="Eukaryota"/>
</dbReference>
<dbReference type="EMBL" id="AMQM01008883">
    <property type="status" value="NOT_ANNOTATED_CDS"/>
    <property type="molecule type" value="Genomic_DNA"/>
</dbReference>
<accession>T1FJW8</accession>
<dbReference type="SUPFAM" id="SSF81296">
    <property type="entry name" value="E set domains"/>
    <property type="match status" value="1"/>
</dbReference>
<dbReference type="InterPro" id="IPR014756">
    <property type="entry name" value="Ig_E-set"/>
</dbReference>
<evidence type="ECO:0000256" key="3">
    <source>
        <dbReference type="ARBA" id="ARBA00022806"/>
    </source>
</evidence>
<dbReference type="InterPro" id="IPR050474">
    <property type="entry name" value="Hel308_SKI2-like"/>
</dbReference>
<dbReference type="STRING" id="6412.T1FJW8"/>
<dbReference type="Pfam" id="PF23445">
    <property type="entry name" value="WHD_SNRNP200"/>
    <property type="match status" value="1"/>
</dbReference>
<dbReference type="RefSeq" id="XP_009011440.1">
    <property type="nucleotide sequence ID" value="XM_009013192.1"/>
</dbReference>
<dbReference type="GO" id="GO:0016787">
    <property type="term" value="F:hydrolase activity"/>
    <property type="evidence" value="ECO:0007669"/>
    <property type="project" value="UniProtKB-KW"/>
</dbReference>
<dbReference type="FunFam" id="1.10.150.20:FF:000004">
    <property type="entry name" value="U5 small nuclear ribonucleoprotein helicase"/>
    <property type="match status" value="1"/>
</dbReference>
<dbReference type="FunFam" id="2.60.40.150:FF:000048">
    <property type="entry name" value="U5 small nuclear ribonucleoprotein 200 kDa helicase"/>
    <property type="match status" value="1"/>
</dbReference>
<evidence type="ECO:0000313" key="7">
    <source>
        <dbReference type="EnsemblMetazoa" id="HelroP183600"/>
    </source>
</evidence>
<dbReference type="FunFam" id="1.10.10.10:FF:000024">
    <property type="entry name" value="U5 small nuclear ribonucleoprotein helicase"/>
    <property type="match status" value="1"/>
</dbReference>
<dbReference type="Gene3D" id="2.60.40.150">
    <property type="entry name" value="C2 domain"/>
    <property type="match status" value="2"/>
</dbReference>
<dbReference type="FunFam" id="2.60.40.150:FF:000004">
    <property type="entry name" value="RNA helicase, activating signal cointegrator 1"/>
    <property type="match status" value="1"/>
</dbReference>
<gene>
    <name evidence="7" type="primary">20209117</name>
    <name evidence="6" type="ORF">HELRODRAFT_183600</name>
</gene>
<dbReference type="SMART" id="SM00973">
    <property type="entry name" value="Sec63"/>
    <property type="match status" value="1"/>
</dbReference>
<feature type="domain" description="Helicase ATP-binding" evidence="5">
    <location>
        <begin position="662"/>
        <end position="845"/>
    </location>
</feature>
<dbReference type="InterPro" id="IPR014001">
    <property type="entry name" value="Helicase_ATP-bd"/>
</dbReference>
<reference evidence="6 8" key="2">
    <citation type="journal article" date="2013" name="Nature">
        <title>Insights into bilaterian evolution from three spiralian genomes.</title>
        <authorList>
            <person name="Simakov O."/>
            <person name="Marletaz F."/>
            <person name="Cho S.J."/>
            <person name="Edsinger-Gonzales E."/>
            <person name="Havlak P."/>
            <person name="Hellsten U."/>
            <person name="Kuo D.H."/>
            <person name="Larsson T."/>
            <person name="Lv J."/>
            <person name="Arendt D."/>
            <person name="Savage R."/>
            <person name="Osoegawa K."/>
            <person name="de Jong P."/>
            <person name="Grimwood J."/>
            <person name="Chapman J.A."/>
            <person name="Shapiro H."/>
            <person name="Aerts A."/>
            <person name="Otillar R.P."/>
            <person name="Terry A.Y."/>
            <person name="Boore J.L."/>
            <person name="Grigoriev I.V."/>
            <person name="Lindberg D.R."/>
            <person name="Seaver E.C."/>
            <person name="Weisblat D.A."/>
            <person name="Putnam N.H."/>
            <person name="Rokhsar D.S."/>
        </authorList>
    </citation>
    <scope>NUCLEOTIDE SEQUENCE</scope>
</reference>
<dbReference type="InterPro" id="IPR057842">
    <property type="entry name" value="WH_MER3"/>
</dbReference>
<dbReference type="CTD" id="20209117"/>
<dbReference type="Pfam" id="PF00271">
    <property type="entry name" value="Helicase_C"/>
    <property type="match status" value="1"/>
</dbReference>
<dbReference type="SUPFAM" id="SSF52540">
    <property type="entry name" value="P-loop containing nucleoside triphosphate hydrolases"/>
    <property type="match status" value="3"/>
</dbReference>
<dbReference type="InterPro" id="IPR035892">
    <property type="entry name" value="C2_domain_sf"/>
</dbReference>
<evidence type="ECO:0000256" key="1">
    <source>
        <dbReference type="ARBA" id="ARBA00022741"/>
    </source>
</evidence>
<evidence type="ECO:0000259" key="5">
    <source>
        <dbReference type="PROSITE" id="PS51192"/>
    </source>
</evidence>
<dbReference type="GO" id="GO:0000388">
    <property type="term" value="P:spliceosome conformational change to release U4 (or U4atac) and U1 (or U11)"/>
    <property type="evidence" value="ECO:0000318"/>
    <property type="project" value="GO_Central"/>
</dbReference>
<reference evidence="7" key="3">
    <citation type="submission" date="2015-06" db="UniProtKB">
        <authorList>
            <consortium name="EnsemblMetazoa"/>
        </authorList>
    </citation>
    <scope>IDENTIFICATION</scope>
</reference>
<dbReference type="SMART" id="SM00487">
    <property type="entry name" value="DEXDc"/>
    <property type="match status" value="1"/>
</dbReference>
<dbReference type="SUPFAM" id="SSF46785">
    <property type="entry name" value="Winged helix' DNA-binding domain"/>
    <property type="match status" value="1"/>
</dbReference>
<dbReference type="CDD" id="cd18795">
    <property type="entry name" value="SF2_C_Ski2"/>
    <property type="match status" value="1"/>
</dbReference>
<name>T1FJW8_HELRO</name>
<keyword evidence="4" id="KW-0067">ATP-binding</keyword>
<dbReference type="GO" id="GO:0003676">
    <property type="term" value="F:nucleic acid binding"/>
    <property type="evidence" value="ECO:0007669"/>
    <property type="project" value="InterPro"/>
</dbReference>
<evidence type="ECO:0000313" key="8">
    <source>
        <dbReference type="Proteomes" id="UP000015101"/>
    </source>
</evidence>
<dbReference type="InterPro" id="IPR001650">
    <property type="entry name" value="Helicase_C-like"/>
</dbReference>
<dbReference type="InterPro" id="IPR004179">
    <property type="entry name" value="Sec63-dom"/>
</dbReference>
<dbReference type="InterPro" id="IPR011545">
    <property type="entry name" value="DEAD/DEAH_box_helicase_dom"/>
</dbReference>
<dbReference type="HOGENOM" id="CLU_318390_0_0_1"/>
<dbReference type="InterPro" id="IPR036390">
    <property type="entry name" value="WH_DNA-bd_sf"/>
</dbReference>
<dbReference type="Gene3D" id="1.10.3380.10">
    <property type="entry name" value="Sec63 N-terminal domain-like domain"/>
    <property type="match status" value="1"/>
</dbReference>
<evidence type="ECO:0000313" key="6">
    <source>
        <dbReference type="EMBL" id="ESO10442.1"/>
    </source>
</evidence>
<dbReference type="AlphaFoldDB" id="T1FJW8"/>
<dbReference type="GO" id="GO:0003724">
    <property type="term" value="F:RNA helicase activity"/>
    <property type="evidence" value="ECO:0000318"/>
    <property type="project" value="GO_Central"/>
</dbReference>
<dbReference type="EMBL" id="KB095871">
    <property type="protein sequence ID" value="ESO10442.1"/>
    <property type="molecule type" value="Genomic_DNA"/>
</dbReference>
<feature type="domain" description="Helicase ATP-binding" evidence="5">
    <location>
        <begin position="1"/>
        <end position="86"/>
    </location>
</feature>
<keyword evidence="8" id="KW-1185">Reference proteome</keyword>
<dbReference type="InterPro" id="IPR036388">
    <property type="entry name" value="WH-like_DNA-bd_sf"/>
</dbReference>
<organism evidence="7 8">
    <name type="scientific">Helobdella robusta</name>
    <name type="common">Californian leech</name>
    <dbReference type="NCBI Taxonomy" id="6412"/>
    <lineage>
        <taxon>Eukaryota</taxon>
        <taxon>Metazoa</taxon>
        <taxon>Spiralia</taxon>
        <taxon>Lophotrochozoa</taxon>
        <taxon>Annelida</taxon>
        <taxon>Clitellata</taxon>
        <taxon>Hirudinea</taxon>
        <taxon>Rhynchobdellida</taxon>
        <taxon>Glossiphoniidae</taxon>
        <taxon>Helobdella</taxon>
    </lineage>
</organism>